<protein>
    <submittedName>
        <fullName evidence="2">Sulfate/molybdate transporter</fullName>
    </submittedName>
</protein>
<dbReference type="Proteomes" id="UP001501706">
    <property type="component" value="Unassembled WGS sequence"/>
</dbReference>
<evidence type="ECO:0000313" key="2">
    <source>
        <dbReference type="EMBL" id="GAA0491298.1"/>
    </source>
</evidence>
<dbReference type="EMBL" id="BAAAEN010000001">
    <property type="protein sequence ID" value="GAA0491298.1"/>
    <property type="molecule type" value="Genomic_DNA"/>
</dbReference>
<dbReference type="InterPro" id="IPR031563">
    <property type="entry name" value="MOT1/MOT2"/>
</dbReference>
<feature type="transmembrane region" description="Helical" evidence="1">
    <location>
        <begin position="324"/>
        <end position="344"/>
    </location>
</feature>
<evidence type="ECO:0000313" key="3">
    <source>
        <dbReference type="Proteomes" id="UP001501706"/>
    </source>
</evidence>
<sequence length="390" mass="40383">MQEPASRSVPQPSATGNRYDRMEWAGAFGDLGTLIPFVAAYIGVLKLDPFGVLFAFGLCMLACGLHYKTPIPVQPMKAIGAVAVTQAAQTAVVTPGAVYGAALATGVAWLFLGLSGMAARVTRLVPPAVVLGIMLGLGFGFMLEGVKMMQTDWPIAALAGVGTLLLMGNRTLPAMFVLLIFGAAVGAWRQPTLLHELAQVPLGLPAPSFALSDISLHELAIGAALLALPQLPLTLGNAVIAVKEENNRLFPQRPVSENGLATSTGIMNIFSSVAGGVPMCHGAGGMAGHVAFGARTGGALVILGVILLVLALFFSAGISLLFKLFPLSILGVILFLTGAQLALGSSVLPADRNQRLVALATAALCMWNVAAGFLLGLALHVMVTRGWVRM</sequence>
<feature type="transmembrane region" description="Helical" evidence="1">
    <location>
        <begin position="155"/>
        <end position="188"/>
    </location>
</feature>
<feature type="transmembrane region" description="Helical" evidence="1">
    <location>
        <begin position="299"/>
        <end position="318"/>
    </location>
</feature>
<keyword evidence="1" id="KW-0812">Transmembrane</keyword>
<dbReference type="PANTHER" id="PTHR31970">
    <property type="match status" value="1"/>
</dbReference>
<feature type="transmembrane region" description="Helical" evidence="1">
    <location>
        <begin position="50"/>
        <end position="67"/>
    </location>
</feature>
<keyword evidence="3" id="KW-1185">Reference proteome</keyword>
<dbReference type="PANTHER" id="PTHR31970:SF9">
    <property type="entry name" value="MOLYBDATE TRANSPORTER 2"/>
    <property type="match status" value="1"/>
</dbReference>
<reference evidence="2 3" key="1">
    <citation type="journal article" date="2019" name="Int. J. Syst. Evol. Microbiol.">
        <title>The Global Catalogue of Microorganisms (GCM) 10K type strain sequencing project: providing services to taxonomists for standard genome sequencing and annotation.</title>
        <authorList>
            <consortium name="The Broad Institute Genomics Platform"/>
            <consortium name="The Broad Institute Genome Sequencing Center for Infectious Disease"/>
            <person name="Wu L."/>
            <person name="Ma J."/>
        </authorList>
    </citation>
    <scope>NUCLEOTIDE SEQUENCE [LARGE SCALE GENOMIC DNA]</scope>
    <source>
        <strain evidence="2 3">JCM 14330</strain>
    </source>
</reference>
<name>A0ABN1B6W4_9BURK</name>
<comment type="caution">
    <text evidence="2">The sequence shown here is derived from an EMBL/GenBank/DDBJ whole genome shotgun (WGS) entry which is preliminary data.</text>
</comment>
<accession>A0ABN1B6W4</accession>
<evidence type="ECO:0000256" key="1">
    <source>
        <dbReference type="SAM" id="Phobius"/>
    </source>
</evidence>
<keyword evidence="1" id="KW-0472">Membrane</keyword>
<feature type="transmembrane region" description="Helical" evidence="1">
    <location>
        <begin position="356"/>
        <end position="383"/>
    </location>
</feature>
<feature type="transmembrane region" description="Helical" evidence="1">
    <location>
        <begin position="124"/>
        <end position="143"/>
    </location>
</feature>
<feature type="transmembrane region" description="Helical" evidence="1">
    <location>
        <begin position="79"/>
        <end position="112"/>
    </location>
</feature>
<proteinExistence type="predicted"/>
<feature type="transmembrane region" description="Helical" evidence="1">
    <location>
        <begin position="24"/>
        <end position="44"/>
    </location>
</feature>
<gene>
    <name evidence="2" type="ORF">GCM10009097_03650</name>
</gene>
<organism evidence="2 3">
    <name type="scientific">Pigmentiphaga daeguensis</name>
    <dbReference type="NCBI Taxonomy" id="414049"/>
    <lineage>
        <taxon>Bacteria</taxon>
        <taxon>Pseudomonadati</taxon>
        <taxon>Pseudomonadota</taxon>
        <taxon>Betaproteobacteria</taxon>
        <taxon>Burkholderiales</taxon>
        <taxon>Alcaligenaceae</taxon>
        <taxon>Pigmentiphaga</taxon>
    </lineage>
</organism>
<keyword evidence="1" id="KW-1133">Transmembrane helix</keyword>
<dbReference type="Pfam" id="PF16983">
    <property type="entry name" value="MFS_MOT1"/>
    <property type="match status" value="2"/>
</dbReference>